<dbReference type="Proteomes" id="UP000822688">
    <property type="component" value="Chromosome 3"/>
</dbReference>
<feature type="signal peptide" evidence="1">
    <location>
        <begin position="1"/>
        <end position="21"/>
    </location>
</feature>
<feature type="chain" id="PRO_5035876685" evidence="1">
    <location>
        <begin position="22"/>
        <end position="50"/>
    </location>
</feature>
<dbReference type="AlphaFoldDB" id="A0A8T0IQ34"/>
<reference evidence="2" key="1">
    <citation type="submission" date="2020-06" db="EMBL/GenBank/DDBJ databases">
        <title>WGS assembly of Ceratodon purpureus strain R40.</title>
        <authorList>
            <person name="Carey S.B."/>
            <person name="Jenkins J."/>
            <person name="Shu S."/>
            <person name="Lovell J.T."/>
            <person name="Sreedasyam A."/>
            <person name="Maumus F."/>
            <person name="Tiley G.P."/>
            <person name="Fernandez-Pozo N."/>
            <person name="Barry K."/>
            <person name="Chen C."/>
            <person name="Wang M."/>
            <person name="Lipzen A."/>
            <person name="Daum C."/>
            <person name="Saski C.A."/>
            <person name="Payton A.C."/>
            <person name="Mcbreen J.C."/>
            <person name="Conrad R.E."/>
            <person name="Kollar L.M."/>
            <person name="Olsson S."/>
            <person name="Huttunen S."/>
            <person name="Landis J.B."/>
            <person name="Wickett N.J."/>
            <person name="Johnson M.G."/>
            <person name="Rensing S.A."/>
            <person name="Grimwood J."/>
            <person name="Schmutz J."/>
            <person name="Mcdaniel S.F."/>
        </authorList>
    </citation>
    <scope>NUCLEOTIDE SEQUENCE</scope>
    <source>
        <strain evidence="2">R40</strain>
    </source>
</reference>
<evidence type="ECO:0000313" key="3">
    <source>
        <dbReference type="Proteomes" id="UP000822688"/>
    </source>
</evidence>
<keyword evidence="3" id="KW-1185">Reference proteome</keyword>
<protein>
    <submittedName>
        <fullName evidence="2">Uncharacterized protein</fullName>
    </submittedName>
</protein>
<accession>A0A8T0IQ34</accession>
<evidence type="ECO:0000256" key="1">
    <source>
        <dbReference type="SAM" id="SignalP"/>
    </source>
</evidence>
<dbReference type="EMBL" id="CM026423">
    <property type="protein sequence ID" value="KAG0585125.1"/>
    <property type="molecule type" value="Genomic_DNA"/>
</dbReference>
<keyword evidence="1" id="KW-0732">Signal</keyword>
<evidence type="ECO:0000313" key="2">
    <source>
        <dbReference type="EMBL" id="KAG0585125.1"/>
    </source>
</evidence>
<proteinExistence type="predicted"/>
<comment type="caution">
    <text evidence="2">The sequence shown here is derived from an EMBL/GenBank/DDBJ whole genome shotgun (WGS) entry which is preliminary data.</text>
</comment>
<name>A0A8T0IQ34_CERPU</name>
<gene>
    <name evidence="2" type="ORF">KC19_3G260600</name>
</gene>
<sequence>MFPWLLLPLVLGADEAPCVLSNRDLFLQLEVMGDCAEHMYGGFIPNVEFL</sequence>
<organism evidence="2 3">
    <name type="scientific">Ceratodon purpureus</name>
    <name type="common">Fire moss</name>
    <name type="synonym">Dicranum purpureum</name>
    <dbReference type="NCBI Taxonomy" id="3225"/>
    <lineage>
        <taxon>Eukaryota</taxon>
        <taxon>Viridiplantae</taxon>
        <taxon>Streptophyta</taxon>
        <taxon>Embryophyta</taxon>
        <taxon>Bryophyta</taxon>
        <taxon>Bryophytina</taxon>
        <taxon>Bryopsida</taxon>
        <taxon>Dicranidae</taxon>
        <taxon>Pseudoditrichales</taxon>
        <taxon>Ditrichaceae</taxon>
        <taxon>Ceratodon</taxon>
    </lineage>
</organism>